<proteinExistence type="predicted"/>
<name>A0ABS6I7Z8_9MICC</name>
<dbReference type="EMBL" id="JAHOPC010000010">
    <property type="protein sequence ID" value="MBU8867845.1"/>
    <property type="molecule type" value="Genomic_DNA"/>
</dbReference>
<accession>A0ABS6I7Z8</accession>
<keyword evidence="3" id="KW-1185">Reference proteome</keyword>
<reference evidence="2 3" key="1">
    <citation type="submission" date="2021-06" db="EMBL/GenBank/DDBJ databases">
        <authorList>
            <person name="Jeong J.W."/>
        </authorList>
    </citation>
    <scope>NUCLEOTIDE SEQUENCE [LARGE SCALE GENOMIC DNA]</scope>
    <source>
        <strain evidence="2 3">MMS21-TAE1-1</strain>
    </source>
</reference>
<gene>
    <name evidence="2" type="ORF">KSW38_16275</name>
</gene>
<evidence type="ECO:0000313" key="3">
    <source>
        <dbReference type="Proteomes" id="UP000824166"/>
    </source>
</evidence>
<sequence length="56" mass="5819">MQDLPAVHGSQQFRCERPVPYVVQAETVEGVRHAGIADPFGGGSGLPSLDALDVGS</sequence>
<dbReference type="RefSeq" id="WP_216925963.1">
    <property type="nucleotide sequence ID" value="NZ_JAHOPC010000010.1"/>
</dbReference>
<organism evidence="2 3">
    <name type="scientific">Paenarthrobacter aromaticivorans</name>
    <dbReference type="NCBI Taxonomy" id="2849150"/>
    <lineage>
        <taxon>Bacteria</taxon>
        <taxon>Bacillati</taxon>
        <taxon>Actinomycetota</taxon>
        <taxon>Actinomycetes</taxon>
        <taxon>Micrococcales</taxon>
        <taxon>Micrococcaceae</taxon>
        <taxon>Paenarthrobacter</taxon>
    </lineage>
</organism>
<dbReference type="Proteomes" id="UP000824166">
    <property type="component" value="Unassembled WGS sequence"/>
</dbReference>
<comment type="caution">
    <text evidence="2">The sequence shown here is derived from an EMBL/GenBank/DDBJ whole genome shotgun (WGS) entry which is preliminary data.</text>
</comment>
<protein>
    <submittedName>
        <fullName evidence="2">Uncharacterized protein</fullName>
    </submittedName>
</protein>
<evidence type="ECO:0000313" key="2">
    <source>
        <dbReference type="EMBL" id="MBU8867845.1"/>
    </source>
</evidence>
<evidence type="ECO:0000256" key="1">
    <source>
        <dbReference type="SAM" id="MobiDB-lite"/>
    </source>
</evidence>
<feature type="region of interest" description="Disordered" evidence="1">
    <location>
        <begin position="36"/>
        <end position="56"/>
    </location>
</feature>